<dbReference type="OrthoDB" id="1708389at2759"/>
<feature type="transmembrane region" description="Helical" evidence="2">
    <location>
        <begin position="169"/>
        <end position="190"/>
    </location>
</feature>
<keyword evidence="2" id="KW-0472">Membrane</keyword>
<sequence>MSTDPSPPVASLIDGARVAVSEPLPNEVDPADAAPTESHALAVADHDEKGAAQIGHGEPEVKDLGWNERVERVPQPLVGGLPNEELWTLVRRFNKQMYHVKATPFDPPGGLDLNIADEDEFSPDKLRSNVERLYMTVIVGMASFGKHIARLRSWNEFRRTGAFCVTYYLAWFMNFLMPALFIMVITLIVYPPSRTYLFPPAPLALVDAKSGGLKKPIAGVLGSHSSLTGAPEKHHGEAVEQEAHNFVSSFGAIAMSTAAGKHPENPEQEEKSSAEKTVPDPTDIAMGAADAKKSANGKAVAPTHDKTKKPVEIAMWEKARPIMHVLGDIADGWERFSNALSPTSPFPKHKPRLKIAGLVAPMLLTSLFVDAYMFTKASSFITGIVFFGDPIISRIVPWLNREFPGWQKLLELRNTVLKGVPSNAQLTITLLRIGEASKAPLPPPPRSGSPVPNDPANITMDDVPPEVSPTDVTAAAAPDAQMLKQHEPEHEEEHKKPIGKRLLGFLKGTTKTGVSTALGVDKLKATAGSEHAKNRLGVLQEKSEVDPAGPVELEGRYRGKKGYIYIITSAASPCVCFTTERYSGKGQLGKLDFSIAIADIIELKNMGGLGWKSKMVVGWAMDREIVNGLEIVEKNGQSKMLTAIPLREELFNRLVAMGGQKWESW</sequence>
<accession>A0A3N4J9F4</accession>
<dbReference type="Pfam" id="PF11696">
    <property type="entry name" value="DUF3292"/>
    <property type="match status" value="1"/>
</dbReference>
<protein>
    <recommendedName>
        <fullName evidence="5">GRAM domain-containing protein</fullName>
    </recommendedName>
</protein>
<name>A0A3N4J9F4_9PEZI</name>
<evidence type="ECO:0008006" key="5">
    <source>
        <dbReference type="Google" id="ProtNLM"/>
    </source>
</evidence>
<dbReference type="STRING" id="1336337.A0A3N4J9F4"/>
<gene>
    <name evidence="3" type="ORF">L873DRAFT_1703435</name>
</gene>
<organism evidence="3 4">
    <name type="scientific">Choiromyces venosus 120613-1</name>
    <dbReference type="NCBI Taxonomy" id="1336337"/>
    <lineage>
        <taxon>Eukaryota</taxon>
        <taxon>Fungi</taxon>
        <taxon>Dikarya</taxon>
        <taxon>Ascomycota</taxon>
        <taxon>Pezizomycotina</taxon>
        <taxon>Pezizomycetes</taxon>
        <taxon>Pezizales</taxon>
        <taxon>Tuberaceae</taxon>
        <taxon>Choiromyces</taxon>
    </lineage>
</organism>
<evidence type="ECO:0000256" key="2">
    <source>
        <dbReference type="SAM" id="Phobius"/>
    </source>
</evidence>
<keyword evidence="2" id="KW-1133">Transmembrane helix</keyword>
<feature type="compositionally biased region" description="Basic and acidic residues" evidence="1">
    <location>
        <begin position="261"/>
        <end position="278"/>
    </location>
</feature>
<evidence type="ECO:0000313" key="4">
    <source>
        <dbReference type="Proteomes" id="UP000276215"/>
    </source>
</evidence>
<dbReference type="Proteomes" id="UP000276215">
    <property type="component" value="Unassembled WGS sequence"/>
</dbReference>
<reference evidence="3 4" key="1">
    <citation type="journal article" date="2018" name="Nat. Ecol. Evol.">
        <title>Pezizomycetes genomes reveal the molecular basis of ectomycorrhizal truffle lifestyle.</title>
        <authorList>
            <person name="Murat C."/>
            <person name="Payen T."/>
            <person name="Noel B."/>
            <person name="Kuo A."/>
            <person name="Morin E."/>
            <person name="Chen J."/>
            <person name="Kohler A."/>
            <person name="Krizsan K."/>
            <person name="Balestrini R."/>
            <person name="Da Silva C."/>
            <person name="Montanini B."/>
            <person name="Hainaut M."/>
            <person name="Levati E."/>
            <person name="Barry K.W."/>
            <person name="Belfiori B."/>
            <person name="Cichocki N."/>
            <person name="Clum A."/>
            <person name="Dockter R.B."/>
            <person name="Fauchery L."/>
            <person name="Guy J."/>
            <person name="Iotti M."/>
            <person name="Le Tacon F."/>
            <person name="Lindquist E.A."/>
            <person name="Lipzen A."/>
            <person name="Malagnac F."/>
            <person name="Mello A."/>
            <person name="Molinier V."/>
            <person name="Miyauchi S."/>
            <person name="Poulain J."/>
            <person name="Riccioni C."/>
            <person name="Rubini A."/>
            <person name="Sitrit Y."/>
            <person name="Splivallo R."/>
            <person name="Traeger S."/>
            <person name="Wang M."/>
            <person name="Zifcakova L."/>
            <person name="Wipf D."/>
            <person name="Zambonelli A."/>
            <person name="Paolocci F."/>
            <person name="Nowrousian M."/>
            <person name="Ottonello S."/>
            <person name="Baldrian P."/>
            <person name="Spatafora J.W."/>
            <person name="Henrissat B."/>
            <person name="Nagy L.G."/>
            <person name="Aury J.M."/>
            <person name="Wincker P."/>
            <person name="Grigoriev I.V."/>
            <person name="Bonfante P."/>
            <person name="Martin F.M."/>
        </authorList>
    </citation>
    <scope>NUCLEOTIDE SEQUENCE [LARGE SCALE GENOMIC DNA]</scope>
    <source>
        <strain evidence="3 4">120613-1</strain>
    </source>
</reference>
<keyword evidence="2" id="KW-0812">Transmembrane</keyword>
<keyword evidence="4" id="KW-1185">Reference proteome</keyword>
<proteinExistence type="predicted"/>
<dbReference type="PANTHER" id="PTHR38694:SF1">
    <property type="entry name" value="PEROXIN DOMAIN-CONTAINING PROTEIN"/>
    <property type="match status" value="1"/>
</dbReference>
<evidence type="ECO:0000313" key="3">
    <source>
        <dbReference type="EMBL" id="RPA93927.1"/>
    </source>
</evidence>
<evidence type="ECO:0000256" key="1">
    <source>
        <dbReference type="SAM" id="MobiDB-lite"/>
    </source>
</evidence>
<dbReference type="PANTHER" id="PTHR38694">
    <property type="entry name" value="CONSERVED EXPRESSED PROTEIN"/>
    <property type="match status" value="1"/>
</dbReference>
<dbReference type="InterPro" id="IPR021709">
    <property type="entry name" value="DUF3292"/>
</dbReference>
<dbReference type="AlphaFoldDB" id="A0A3N4J9F4"/>
<feature type="region of interest" description="Disordered" evidence="1">
    <location>
        <begin position="259"/>
        <end position="281"/>
    </location>
</feature>
<dbReference type="EMBL" id="ML120445">
    <property type="protein sequence ID" value="RPA93927.1"/>
    <property type="molecule type" value="Genomic_DNA"/>
</dbReference>
<feature type="region of interest" description="Disordered" evidence="1">
    <location>
        <begin position="437"/>
        <end position="471"/>
    </location>
</feature>